<dbReference type="SUPFAM" id="SSF47413">
    <property type="entry name" value="lambda repressor-like DNA-binding domains"/>
    <property type="match status" value="1"/>
</dbReference>
<organism evidence="5 6">
    <name type="scientific">Azorhizophilus paspali</name>
    <name type="common">Azotobacter paspali</name>
    <dbReference type="NCBI Taxonomy" id="69963"/>
    <lineage>
        <taxon>Bacteria</taxon>
        <taxon>Pseudomonadati</taxon>
        <taxon>Pseudomonadota</taxon>
        <taxon>Gammaproteobacteria</taxon>
        <taxon>Pseudomonadales</taxon>
        <taxon>Pseudomonadaceae</taxon>
        <taxon>Azorhizophilus</taxon>
    </lineage>
</organism>
<dbReference type="InterPro" id="IPR001387">
    <property type="entry name" value="Cro/C1-type_HTH"/>
</dbReference>
<dbReference type="PANTHER" id="PTHR36511">
    <property type="entry name" value="MERR FAMILY BACTERIAL REGULATORY PROTEIN"/>
    <property type="match status" value="1"/>
</dbReference>
<protein>
    <submittedName>
        <fullName evidence="5">Helix-turn-helix domain-containing protein</fullName>
    </submittedName>
</protein>
<evidence type="ECO:0000256" key="3">
    <source>
        <dbReference type="ARBA" id="ARBA00023163"/>
    </source>
</evidence>
<dbReference type="Pfam" id="PF01381">
    <property type="entry name" value="HTH_3"/>
    <property type="match status" value="1"/>
</dbReference>
<dbReference type="Proteomes" id="UP001589891">
    <property type="component" value="Unassembled WGS sequence"/>
</dbReference>
<keyword evidence="3" id="KW-0804">Transcription</keyword>
<evidence type="ECO:0000313" key="6">
    <source>
        <dbReference type="Proteomes" id="UP001589891"/>
    </source>
</evidence>
<dbReference type="RefSeq" id="WP_376949626.1">
    <property type="nucleotide sequence ID" value="NZ_CP183182.1"/>
</dbReference>
<dbReference type="EMBL" id="JBHLSS010000156">
    <property type="protein sequence ID" value="MFC0712200.1"/>
    <property type="molecule type" value="Genomic_DNA"/>
</dbReference>
<feature type="domain" description="HTH cro/C1-type" evidence="4">
    <location>
        <begin position="37"/>
        <end position="69"/>
    </location>
</feature>
<keyword evidence="2" id="KW-0238">DNA-binding</keyword>
<evidence type="ECO:0000313" key="5">
    <source>
        <dbReference type="EMBL" id="MFC0712200.1"/>
    </source>
</evidence>
<dbReference type="SMART" id="SM00530">
    <property type="entry name" value="HTH_XRE"/>
    <property type="match status" value="1"/>
</dbReference>
<sequence length="99" mass="10722">MDKELEQFQADLLQSVRLMKAGKAVRITHVKLTPAAEARAKVGLSQNAFAELLGVSLRTVQDWEQGRRKSTGAAQTLLRIAAQHPEALGAFVGGGENLR</sequence>
<evidence type="ECO:0000256" key="2">
    <source>
        <dbReference type="ARBA" id="ARBA00023125"/>
    </source>
</evidence>
<comment type="caution">
    <text evidence="5">The sequence shown here is derived from an EMBL/GenBank/DDBJ whole genome shotgun (WGS) entry which is preliminary data.</text>
</comment>
<gene>
    <name evidence="5" type="ORF">ACFFGX_22570</name>
</gene>
<evidence type="ECO:0000256" key="1">
    <source>
        <dbReference type="ARBA" id="ARBA00023015"/>
    </source>
</evidence>
<name>A0ABV6SV38_AZOPA</name>
<dbReference type="InterPro" id="IPR052359">
    <property type="entry name" value="HTH-type_reg/antitoxin"/>
</dbReference>
<dbReference type="Gene3D" id="1.10.260.40">
    <property type="entry name" value="lambda repressor-like DNA-binding domains"/>
    <property type="match status" value="1"/>
</dbReference>
<dbReference type="PROSITE" id="PS50943">
    <property type="entry name" value="HTH_CROC1"/>
    <property type="match status" value="1"/>
</dbReference>
<keyword evidence="1" id="KW-0805">Transcription regulation</keyword>
<dbReference type="PANTHER" id="PTHR36511:SF4">
    <property type="entry name" value="ANTITOXIN MQSA"/>
    <property type="match status" value="1"/>
</dbReference>
<evidence type="ECO:0000259" key="4">
    <source>
        <dbReference type="PROSITE" id="PS50943"/>
    </source>
</evidence>
<dbReference type="InterPro" id="IPR010982">
    <property type="entry name" value="Lambda_DNA-bd_dom_sf"/>
</dbReference>
<proteinExistence type="predicted"/>
<reference evidence="5 6" key="1">
    <citation type="submission" date="2024-09" db="EMBL/GenBank/DDBJ databases">
        <authorList>
            <person name="Sun Q."/>
            <person name="Mori K."/>
        </authorList>
    </citation>
    <scope>NUCLEOTIDE SEQUENCE [LARGE SCALE GENOMIC DNA]</scope>
    <source>
        <strain evidence="5 6">NCAIM B.01794</strain>
    </source>
</reference>
<dbReference type="CDD" id="cd00093">
    <property type="entry name" value="HTH_XRE"/>
    <property type="match status" value="1"/>
</dbReference>
<accession>A0ABV6SV38</accession>
<keyword evidence="6" id="KW-1185">Reference proteome</keyword>